<evidence type="ECO:0000313" key="2">
    <source>
        <dbReference type="EMBL" id="GFH27959.1"/>
    </source>
</evidence>
<accession>A0A6A0A608</accession>
<feature type="transmembrane region" description="Helical" evidence="1">
    <location>
        <begin position="42"/>
        <end position="65"/>
    </location>
</feature>
<evidence type="ECO:0000256" key="1">
    <source>
        <dbReference type="SAM" id="Phobius"/>
    </source>
</evidence>
<keyword evidence="1" id="KW-0812">Transmembrane</keyword>
<dbReference type="Proteomes" id="UP000485058">
    <property type="component" value="Unassembled WGS sequence"/>
</dbReference>
<feature type="non-terminal residue" evidence="2">
    <location>
        <position position="105"/>
    </location>
</feature>
<keyword evidence="3" id="KW-1185">Reference proteome</keyword>
<keyword evidence="1" id="KW-1133">Transmembrane helix</keyword>
<comment type="caution">
    <text evidence="2">The sequence shown here is derived from an EMBL/GenBank/DDBJ whole genome shotgun (WGS) entry which is preliminary data.</text>
</comment>
<organism evidence="2 3">
    <name type="scientific">Haematococcus lacustris</name>
    <name type="common">Green alga</name>
    <name type="synonym">Haematococcus pluvialis</name>
    <dbReference type="NCBI Taxonomy" id="44745"/>
    <lineage>
        <taxon>Eukaryota</taxon>
        <taxon>Viridiplantae</taxon>
        <taxon>Chlorophyta</taxon>
        <taxon>core chlorophytes</taxon>
        <taxon>Chlorophyceae</taxon>
        <taxon>CS clade</taxon>
        <taxon>Chlamydomonadales</taxon>
        <taxon>Haematococcaceae</taxon>
        <taxon>Haematococcus</taxon>
    </lineage>
</organism>
<dbReference type="EMBL" id="BLLF01003688">
    <property type="protein sequence ID" value="GFH27959.1"/>
    <property type="molecule type" value="Genomic_DNA"/>
</dbReference>
<reference evidence="2 3" key="1">
    <citation type="submission" date="2020-02" db="EMBL/GenBank/DDBJ databases">
        <title>Draft genome sequence of Haematococcus lacustris strain NIES-144.</title>
        <authorList>
            <person name="Morimoto D."/>
            <person name="Nakagawa S."/>
            <person name="Yoshida T."/>
            <person name="Sawayama S."/>
        </authorList>
    </citation>
    <scope>NUCLEOTIDE SEQUENCE [LARGE SCALE GENOMIC DNA]</scope>
    <source>
        <strain evidence="2 3">NIES-144</strain>
    </source>
</reference>
<name>A0A6A0A608_HAELA</name>
<evidence type="ECO:0000313" key="3">
    <source>
        <dbReference type="Proteomes" id="UP000485058"/>
    </source>
</evidence>
<protein>
    <submittedName>
        <fullName evidence="2">Bap31 domain-containing protein</fullName>
    </submittedName>
</protein>
<dbReference type="AlphaFoldDB" id="A0A6A0A608"/>
<feature type="transmembrane region" description="Helical" evidence="1">
    <location>
        <begin position="6"/>
        <end position="30"/>
    </location>
</feature>
<keyword evidence="1" id="KW-0472">Membrane</keyword>
<gene>
    <name evidence="2" type="ORF">HaLaN_26360</name>
</gene>
<proteinExistence type="predicted"/>
<sequence>MSVWKLVANFAIPPALVLTFLLILPLPTVLRRGLLGFTRNVLFFEVAGGFRLAHVMMLLTGAALAGTGFNTYKLSADVSDDRLTPNQRMGVLARKWREERNFWIA</sequence>
<feature type="non-terminal residue" evidence="2">
    <location>
        <position position="1"/>
    </location>
</feature>